<comment type="caution">
    <text evidence="7">The sequence shown here is derived from an EMBL/GenBank/DDBJ whole genome shotgun (WGS) entry which is preliminary data.</text>
</comment>
<sequence length="327" mass="37122">MSEARESLLVRTIWVINTCVDQIGTVLFALLIITTIKQKRLHGTCHLLLGIYGVCSLLSKIQILLPFTLIMLPGSGKMPRLYCALIQIIPVGGSMNVFSLMLVIGADRMLAIFMPLWYSTRSDKHYLKIMYLASFWFPLLLLGFAIKKVIEDPFINVKCFATDWTASDDQNLIQSIILVLICLTSLCYILMFFKLLYEQWKGKATAQRKAIYRTLALIMAIQIVGYTLTSIAYNIVMRISSKFSQDDLQYITCAVNVMSSLSSSLEVPVLFVVSTEHRLAFKSEFSWLFRNSPQTNTNNIPNITSQINTNFVQKYQPPKVNTLVQIN</sequence>
<feature type="transmembrane region" description="Helical" evidence="5">
    <location>
        <begin position="214"/>
        <end position="236"/>
    </location>
</feature>
<keyword evidence="2 5" id="KW-0812">Transmembrane</keyword>
<dbReference type="SMART" id="SM01381">
    <property type="entry name" value="7TM_GPCR_Srsx"/>
    <property type="match status" value="1"/>
</dbReference>
<feature type="transmembrane region" description="Helical" evidence="5">
    <location>
        <begin position="84"/>
        <end position="105"/>
    </location>
</feature>
<keyword evidence="4 5" id="KW-0472">Membrane</keyword>
<feature type="transmembrane region" description="Helical" evidence="5">
    <location>
        <begin position="248"/>
        <end position="273"/>
    </location>
</feature>
<dbReference type="Proteomes" id="UP000580250">
    <property type="component" value="Unassembled WGS sequence"/>
</dbReference>
<evidence type="ECO:0000313" key="8">
    <source>
        <dbReference type="Proteomes" id="UP000580250"/>
    </source>
</evidence>
<accession>A0A6V7UYK4</accession>
<dbReference type="GO" id="GO:0016020">
    <property type="term" value="C:membrane"/>
    <property type="evidence" value="ECO:0007669"/>
    <property type="project" value="UniProtKB-SubCell"/>
</dbReference>
<feature type="transmembrane region" description="Helical" evidence="5">
    <location>
        <begin position="172"/>
        <end position="193"/>
    </location>
</feature>
<protein>
    <recommendedName>
        <fullName evidence="6">G-protein coupled receptors family 1 profile domain-containing protein</fullName>
    </recommendedName>
</protein>
<organism evidence="7 8">
    <name type="scientific">Meloidogyne enterolobii</name>
    <name type="common">Root-knot nematode worm</name>
    <name type="synonym">Meloidogyne mayaguensis</name>
    <dbReference type="NCBI Taxonomy" id="390850"/>
    <lineage>
        <taxon>Eukaryota</taxon>
        <taxon>Metazoa</taxon>
        <taxon>Ecdysozoa</taxon>
        <taxon>Nematoda</taxon>
        <taxon>Chromadorea</taxon>
        <taxon>Rhabditida</taxon>
        <taxon>Tylenchina</taxon>
        <taxon>Tylenchomorpha</taxon>
        <taxon>Tylenchoidea</taxon>
        <taxon>Meloidogynidae</taxon>
        <taxon>Meloidogyninae</taxon>
        <taxon>Meloidogyne</taxon>
    </lineage>
</organism>
<evidence type="ECO:0000256" key="2">
    <source>
        <dbReference type="ARBA" id="ARBA00022692"/>
    </source>
</evidence>
<feature type="transmembrane region" description="Helical" evidence="5">
    <location>
        <begin position="12"/>
        <end position="33"/>
    </location>
</feature>
<evidence type="ECO:0000259" key="6">
    <source>
        <dbReference type="PROSITE" id="PS50262"/>
    </source>
</evidence>
<reference evidence="7 8" key="1">
    <citation type="submission" date="2020-08" db="EMBL/GenBank/DDBJ databases">
        <authorList>
            <person name="Koutsovoulos G."/>
            <person name="Danchin GJ E."/>
        </authorList>
    </citation>
    <scope>NUCLEOTIDE SEQUENCE [LARGE SCALE GENOMIC DNA]</scope>
</reference>
<dbReference type="PANTHER" id="PTHR23360:SF5">
    <property type="entry name" value="G-PROTEIN COUPLED RECEPTORS FAMILY 1 PROFILE DOMAIN-CONTAINING PROTEIN"/>
    <property type="match status" value="1"/>
</dbReference>
<dbReference type="InterPro" id="IPR047130">
    <property type="entry name" value="7TM_GPCR_Srsx_nematod"/>
</dbReference>
<feature type="transmembrane region" description="Helical" evidence="5">
    <location>
        <begin position="45"/>
        <end position="72"/>
    </location>
</feature>
<evidence type="ECO:0000256" key="4">
    <source>
        <dbReference type="ARBA" id="ARBA00023136"/>
    </source>
</evidence>
<dbReference type="InterPro" id="IPR017452">
    <property type="entry name" value="GPCR_Rhodpsn_7TM"/>
</dbReference>
<evidence type="ECO:0000313" key="7">
    <source>
        <dbReference type="EMBL" id="CAD2166982.1"/>
    </source>
</evidence>
<dbReference type="Pfam" id="PF10320">
    <property type="entry name" value="7TM_GPCR_Srsx"/>
    <property type="match status" value="1"/>
</dbReference>
<feature type="domain" description="G-protein coupled receptors family 1 profile" evidence="6">
    <location>
        <begin position="27"/>
        <end position="271"/>
    </location>
</feature>
<dbReference type="InterPro" id="IPR000276">
    <property type="entry name" value="GPCR_Rhodpsn"/>
</dbReference>
<keyword evidence="3 5" id="KW-1133">Transmembrane helix</keyword>
<dbReference type="InterPro" id="IPR019424">
    <property type="entry name" value="7TM_GPCR_Srsx"/>
</dbReference>
<evidence type="ECO:0000256" key="3">
    <source>
        <dbReference type="ARBA" id="ARBA00022989"/>
    </source>
</evidence>
<proteinExistence type="predicted"/>
<dbReference type="Gene3D" id="1.20.1070.10">
    <property type="entry name" value="Rhodopsin 7-helix transmembrane proteins"/>
    <property type="match status" value="1"/>
</dbReference>
<evidence type="ECO:0000256" key="5">
    <source>
        <dbReference type="SAM" id="Phobius"/>
    </source>
</evidence>
<dbReference type="GO" id="GO:0004930">
    <property type="term" value="F:G protein-coupled receptor activity"/>
    <property type="evidence" value="ECO:0007669"/>
    <property type="project" value="InterPro"/>
</dbReference>
<dbReference type="SUPFAM" id="SSF81321">
    <property type="entry name" value="Family A G protein-coupled receptor-like"/>
    <property type="match status" value="1"/>
</dbReference>
<comment type="subcellular location">
    <subcellularLocation>
        <location evidence="1">Membrane</location>
    </subcellularLocation>
</comment>
<dbReference type="AlphaFoldDB" id="A0A6V7UYK4"/>
<dbReference type="PROSITE" id="PS50262">
    <property type="entry name" value="G_PROTEIN_RECEP_F1_2"/>
    <property type="match status" value="1"/>
</dbReference>
<gene>
    <name evidence="7" type="ORF">MENT_LOCUS18270</name>
</gene>
<evidence type="ECO:0000256" key="1">
    <source>
        <dbReference type="ARBA" id="ARBA00004370"/>
    </source>
</evidence>
<dbReference type="PANTHER" id="PTHR23360">
    <property type="entry name" value="G-PROTEIN COUPLED RECEPTORS FAMILY 1 PROFILE DOMAIN-CONTAINING PROTEIN-RELATED"/>
    <property type="match status" value="1"/>
</dbReference>
<feature type="transmembrane region" description="Helical" evidence="5">
    <location>
        <begin position="126"/>
        <end position="146"/>
    </location>
</feature>
<name>A0A6V7UYK4_MELEN</name>
<dbReference type="EMBL" id="CAJEWN010000122">
    <property type="protein sequence ID" value="CAD2166982.1"/>
    <property type="molecule type" value="Genomic_DNA"/>
</dbReference>